<keyword evidence="1" id="KW-0175">Coiled coil</keyword>
<feature type="compositionally biased region" description="Basic and acidic residues" evidence="2">
    <location>
        <begin position="131"/>
        <end position="143"/>
    </location>
</feature>
<accession>C3YWZ4</accession>
<evidence type="ECO:0000256" key="2">
    <source>
        <dbReference type="SAM" id="MobiDB-lite"/>
    </source>
</evidence>
<dbReference type="AlphaFoldDB" id="C3YWZ4"/>
<sequence length="884" mass="104224">MAAINPTIKVTPPTPEQQEQTLGYLTFEGALQRALQNGQLQPNGQQHLINDLIHNTPAKSEYNRLCKAQLGIQYANEKLGNNHRLQSVYPPQVAVPVAVQVHNSFLHYYRQYNTLPKTAYEKVCADRDQARQERDDARRERDQAIQQRTRARQYTNQVLEERNQARQERGEILNNWNHAIQQRNQALQERDEAREDMDRVRQEVRQGVREEVRQEVREEVRQEVREEVRQGVREEVRQEVREEVRQGVREDVRQEVREEVREEVRQEVTEEVREEVREEISEEVRENIRQEVRQEVREEVREDMDRAIQKVRKEFRKDMDRAMQEVREEMDHAKREVREEALELIDHAMQEGKQKLEQKIKYGIQEVRQEVKQELTEEFDQVMQERDEAICQIHHLEQAMEDAQQQIALLKQQNESSKRGCFSRRCVGNRIGGSTWFYLFDMAFDQDRSIACPLKSLDEHDSNRQICSCPVTIRPMHVEVTPPTPAQQQQTQGDLTFERALQKAQQHGQLPLWQGPGCQQDFINQLIRNTPAKSEYNSLCKAQLGIQYANEKIGNQGRLQAIHQPQVAVLKAVRVYNSFLQYYNQHNNTLPLTSYQKACADRDQFQQERDQFRQERDDARRETTRARRQINRALQERNQAREEVDRVRQEAREEVDQVRQRIVQAIEERDHAMQEWEEIQENWDRAIEERDRAEADNTQLKQDALQRNAQLTQEKNRALQQNAQMTQEKDEAQQQIALLKREMDTAQQLNVQLTQQKGRALQQIAQVEEERDQVKRERDQALQQKARVEGKLERAKRELQRLRAAREFLNVQEDSNQIQSFEALSPGFRSPSRNPNSETSVVRRQPLPSQAPSDAQDAAETAIQESDCSATKEDVDHDQNPSYL</sequence>
<protein>
    <submittedName>
        <fullName evidence="3">Uncharacterized protein</fullName>
    </submittedName>
</protein>
<feature type="coiled-coil region" evidence="1">
    <location>
        <begin position="368"/>
        <end position="420"/>
    </location>
</feature>
<feature type="compositionally biased region" description="Polar residues" evidence="2">
    <location>
        <begin position="831"/>
        <end position="853"/>
    </location>
</feature>
<reference evidence="3" key="1">
    <citation type="journal article" date="2008" name="Nature">
        <title>The amphioxus genome and the evolution of the chordate karyotype.</title>
        <authorList>
            <consortium name="US DOE Joint Genome Institute (JGI-PGF)"/>
            <person name="Putnam N.H."/>
            <person name="Butts T."/>
            <person name="Ferrier D.E.K."/>
            <person name="Furlong R.F."/>
            <person name="Hellsten U."/>
            <person name="Kawashima T."/>
            <person name="Robinson-Rechavi M."/>
            <person name="Shoguchi E."/>
            <person name="Terry A."/>
            <person name="Yu J.-K."/>
            <person name="Benito-Gutierrez E.L."/>
            <person name="Dubchak I."/>
            <person name="Garcia-Fernandez J."/>
            <person name="Gibson-Brown J.J."/>
            <person name="Grigoriev I.V."/>
            <person name="Horton A.C."/>
            <person name="de Jong P.J."/>
            <person name="Jurka J."/>
            <person name="Kapitonov V.V."/>
            <person name="Kohara Y."/>
            <person name="Kuroki Y."/>
            <person name="Lindquist E."/>
            <person name="Lucas S."/>
            <person name="Osoegawa K."/>
            <person name="Pennacchio L.A."/>
            <person name="Salamov A.A."/>
            <person name="Satou Y."/>
            <person name="Sauka-Spengler T."/>
            <person name="Schmutz J."/>
            <person name="Shin-I T."/>
            <person name="Toyoda A."/>
            <person name="Bronner-Fraser M."/>
            <person name="Fujiyama A."/>
            <person name="Holland L.Z."/>
            <person name="Holland P.W.H."/>
            <person name="Satoh N."/>
            <person name="Rokhsar D.S."/>
        </authorList>
    </citation>
    <scope>NUCLEOTIDE SEQUENCE [LARGE SCALE GENOMIC DNA]</scope>
    <source>
        <strain evidence="3">S238N-H82</strain>
        <tissue evidence="3">Testes</tissue>
    </source>
</reference>
<feature type="coiled-coil region" evidence="1">
    <location>
        <begin position="297"/>
        <end position="343"/>
    </location>
</feature>
<evidence type="ECO:0000313" key="3">
    <source>
        <dbReference type="EMBL" id="EEN55388.1"/>
    </source>
</evidence>
<feature type="compositionally biased region" description="Basic and acidic residues" evidence="2">
    <location>
        <begin position="870"/>
        <end position="884"/>
    </location>
</feature>
<name>C3YWZ4_BRAFL</name>
<feature type="region of interest" description="Disordered" evidence="2">
    <location>
        <begin position="605"/>
        <end position="624"/>
    </location>
</feature>
<dbReference type="EMBL" id="GG666561">
    <property type="protein sequence ID" value="EEN55388.1"/>
    <property type="molecule type" value="Genomic_DNA"/>
</dbReference>
<feature type="region of interest" description="Disordered" evidence="2">
    <location>
        <begin position="824"/>
        <end position="884"/>
    </location>
</feature>
<dbReference type="InParanoid" id="C3YWZ4"/>
<proteinExistence type="predicted"/>
<feature type="region of interest" description="Disordered" evidence="2">
    <location>
        <begin position="131"/>
        <end position="152"/>
    </location>
</feature>
<evidence type="ECO:0000256" key="1">
    <source>
        <dbReference type="SAM" id="Coils"/>
    </source>
</evidence>
<organism>
    <name type="scientific">Branchiostoma floridae</name>
    <name type="common">Florida lancelet</name>
    <name type="synonym">Amphioxus</name>
    <dbReference type="NCBI Taxonomy" id="7739"/>
    <lineage>
        <taxon>Eukaryota</taxon>
        <taxon>Metazoa</taxon>
        <taxon>Chordata</taxon>
        <taxon>Cephalochordata</taxon>
        <taxon>Leptocardii</taxon>
        <taxon>Amphioxiformes</taxon>
        <taxon>Branchiostomatidae</taxon>
        <taxon>Branchiostoma</taxon>
    </lineage>
</organism>
<gene>
    <name evidence="3" type="ORF">BRAFLDRAFT_64266</name>
</gene>